<name>A0A1Y6EBW6_9SPHN</name>
<dbReference type="SUPFAM" id="SSF48013">
    <property type="entry name" value="NusB-like"/>
    <property type="match status" value="1"/>
</dbReference>
<keyword evidence="4 5" id="KW-0694">RNA-binding</keyword>
<evidence type="ECO:0000256" key="5">
    <source>
        <dbReference type="PROSITE-ProRule" id="PRU01023"/>
    </source>
</evidence>
<dbReference type="GO" id="GO:0001510">
    <property type="term" value="P:RNA methylation"/>
    <property type="evidence" value="ECO:0007669"/>
    <property type="project" value="InterPro"/>
</dbReference>
<dbReference type="Proteomes" id="UP000194469">
    <property type="component" value="Unassembled WGS sequence"/>
</dbReference>
<proteinExistence type="inferred from homology"/>
<evidence type="ECO:0000313" key="10">
    <source>
        <dbReference type="Proteomes" id="UP000194469"/>
    </source>
</evidence>
<feature type="binding site" evidence="5">
    <location>
        <position position="319"/>
    </location>
    <ligand>
        <name>S-adenosyl-L-methionine</name>
        <dbReference type="ChEBI" id="CHEBI:59789"/>
    </ligand>
</feature>
<dbReference type="GO" id="GO:0003723">
    <property type="term" value="F:RNA binding"/>
    <property type="evidence" value="ECO:0007669"/>
    <property type="project" value="UniProtKB-UniRule"/>
</dbReference>
<keyword evidence="1 5" id="KW-0489">Methyltransferase</keyword>
<feature type="binding site" evidence="5">
    <location>
        <begin position="256"/>
        <end position="262"/>
    </location>
    <ligand>
        <name>S-adenosyl-L-methionine</name>
        <dbReference type="ChEBI" id="CHEBI:59789"/>
    </ligand>
</feature>
<dbReference type="Pfam" id="PF01189">
    <property type="entry name" value="Methyltr_RsmB-F"/>
    <property type="match status" value="1"/>
</dbReference>
<keyword evidence="3 5" id="KW-0949">S-adenosyl-L-methionine</keyword>
<dbReference type="AlphaFoldDB" id="A0A1Y6EBW6"/>
<dbReference type="Gene3D" id="3.40.50.150">
    <property type="entry name" value="Vaccinia Virus protein VP39"/>
    <property type="match status" value="1"/>
</dbReference>
<evidence type="ECO:0000256" key="7">
    <source>
        <dbReference type="SAM" id="MobiDB-lite"/>
    </source>
</evidence>
<evidence type="ECO:0000313" key="9">
    <source>
        <dbReference type="EMBL" id="SMQ58390.1"/>
    </source>
</evidence>
<dbReference type="InterPro" id="IPR049560">
    <property type="entry name" value="MeTrfase_RsmB-F_NOP2_cat"/>
</dbReference>
<dbReference type="GO" id="GO:0008173">
    <property type="term" value="F:RNA methyltransferase activity"/>
    <property type="evidence" value="ECO:0007669"/>
    <property type="project" value="InterPro"/>
</dbReference>
<feature type="region of interest" description="Disordered" evidence="7">
    <location>
        <begin position="1"/>
        <end position="31"/>
    </location>
</feature>
<feature type="compositionally biased region" description="Basic and acidic residues" evidence="7">
    <location>
        <begin position="1"/>
        <end position="14"/>
    </location>
</feature>
<keyword evidence="6" id="KW-0175">Coiled coil</keyword>
<reference evidence="10" key="1">
    <citation type="submission" date="2017-04" db="EMBL/GenBank/DDBJ databases">
        <authorList>
            <person name="Varghese N."/>
            <person name="Submissions S."/>
        </authorList>
    </citation>
    <scope>NUCLEOTIDE SEQUENCE [LARGE SCALE GENOMIC DNA]</scope>
    <source>
        <strain evidence="10">UI2</strain>
    </source>
</reference>
<dbReference type="Pfam" id="PF01029">
    <property type="entry name" value="NusB"/>
    <property type="match status" value="1"/>
</dbReference>
<dbReference type="InterPro" id="IPR029063">
    <property type="entry name" value="SAM-dependent_MTases_sf"/>
</dbReference>
<feature type="domain" description="SAM-dependent MTase RsmB/NOP-type" evidence="8">
    <location>
        <begin position="141"/>
        <end position="439"/>
    </location>
</feature>
<dbReference type="PRINTS" id="PR02008">
    <property type="entry name" value="RCMTFAMILY"/>
</dbReference>
<accession>A0A1Y6EBW6</accession>
<evidence type="ECO:0000256" key="3">
    <source>
        <dbReference type="ARBA" id="ARBA00022691"/>
    </source>
</evidence>
<comment type="similarity">
    <text evidence="5">Belongs to the class I-like SAM-binding methyltransferase superfamily. RsmB/NOP family.</text>
</comment>
<evidence type="ECO:0000256" key="2">
    <source>
        <dbReference type="ARBA" id="ARBA00022679"/>
    </source>
</evidence>
<feature type="binding site" evidence="5">
    <location>
        <position position="303"/>
    </location>
    <ligand>
        <name>S-adenosyl-L-methionine</name>
        <dbReference type="ChEBI" id="CHEBI:59789"/>
    </ligand>
</feature>
<dbReference type="InterPro" id="IPR001678">
    <property type="entry name" value="MeTrfase_RsmB-F_NOP2_dom"/>
</dbReference>
<dbReference type="PANTHER" id="PTHR22807:SF61">
    <property type="entry name" value="NOL1_NOP2_SUN FAMILY PROTEIN _ ANTITERMINATION NUSB DOMAIN-CONTAINING PROTEIN"/>
    <property type="match status" value="1"/>
</dbReference>
<evidence type="ECO:0000256" key="4">
    <source>
        <dbReference type="ARBA" id="ARBA00022884"/>
    </source>
</evidence>
<keyword evidence="10" id="KW-1185">Reference proteome</keyword>
<evidence type="ECO:0000256" key="1">
    <source>
        <dbReference type="ARBA" id="ARBA00022603"/>
    </source>
</evidence>
<dbReference type="InterPro" id="IPR035926">
    <property type="entry name" value="NusB-like_sf"/>
</dbReference>
<feature type="active site" description="Nucleophile" evidence="5">
    <location>
        <position position="372"/>
    </location>
</feature>
<evidence type="ECO:0000259" key="8">
    <source>
        <dbReference type="PROSITE" id="PS51686"/>
    </source>
</evidence>
<dbReference type="PROSITE" id="PS51686">
    <property type="entry name" value="SAM_MT_RSMB_NOP"/>
    <property type="match status" value="1"/>
</dbReference>
<organism evidence="9 10">
    <name type="scientific">Sphingopyxis terrae subsp. ummariensis</name>
    <dbReference type="NCBI Taxonomy" id="429001"/>
    <lineage>
        <taxon>Bacteria</taxon>
        <taxon>Pseudomonadati</taxon>
        <taxon>Pseudomonadota</taxon>
        <taxon>Alphaproteobacteria</taxon>
        <taxon>Sphingomonadales</taxon>
        <taxon>Sphingomonadaceae</taxon>
        <taxon>Sphingopyxis</taxon>
    </lineage>
</organism>
<dbReference type="EMBL" id="FXWL01000001">
    <property type="protein sequence ID" value="SMQ58390.1"/>
    <property type="molecule type" value="Genomic_DNA"/>
</dbReference>
<dbReference type="GO" id="GO:0006355">
    <property type="term" value="P:regulation of DNA-templated transcription"/>
    <property type="evidence" value="ECO:0007669"/>
    <property type="project" value="InterPro"/>
</dbReference>
<gene>
    <name evidence="9" type="ORF">SAMN06295984_0112</name>
</gene>
<dbReference type="SUPFAM" id="SSF53335">
    <property type="entry name" value="S-adenosyl-L-methionine-dependent methyltransferases"/>
    <property type="match status" value="1"/>
</dbReference>
<protein>
    <submittedName>
        <fullName evidence="9">16S rRNA (Cytosine967-C5)-methyltransferase</fullName>
    </submittedName>
</protein>
<dbReference type="CDD" id="cd02440">
    <property type="entry name" value="AdoMet_MTases"/>
    <property type="match status" value="1"/>
</dbReference>
<sequence length="441" mass="47269">MKNANDSRPKMPERRGRRSRGGESEPAGTAPRRAALRLLDAVLRRGEALDVAAHAATQGLPPSDRAFAIAIASETLRWMVDIDALIDSATPQPLPEDVKSRAVLRLALAQLLALGSPPHAVVATALPLVAGGPRRLVHALLSRAQQDAWKLPERASLPPATAARWHDAWGAETVAAAEHGWSAPPPIDLSFATEPDAAAWAEARSLAPLHYRLPRGSAVEDLPGFRDGGWWVQDLAASIPARLLGQGNGRSVFDLCAAPGGKTMQLAAAGWTVTAVDTSARRLERLTDNLRRTQQTAEIIQADIRRWEPDAQADAVLLDAPCSATGIFRRHPDVLHRVEDRQIDELAVLQGELLARAAGWVKPGGSLVYATCSLERAEGEEQIKAFLGTNSKWQIDPVLPDELPQGVTPDAMSCVRTLPGMLADAGGLDGFFVARLRAPST</sequence>
<dbReference type="Gene3D" id="1.10.940.10">
    <property type="entry name" value="NusB-like"/>
    <property type="match status" value="1"/>
</dbReference>
<dbReference type="PANTHER" id="PTHR22807">
    <property type="entry name" value="NOP2 YEAST -RELATED NOL1/NOP2/FMU SUN DOMAIN-CONTAINING"/>
    <property type="match status" value="1"/>
</dbReference>
<dbReference type="InterPro" id="IPR023267">
    <property type="entry name" value="RCMT"/>
</dbReference>
<keyword evidence="2 5" id="KW-0808">Transferase</keyword>
<feature type="binding site" evidence="5">
    <location>
        <position position="277"/>
    </location>
    <ligand>
        <name>S-adenosyl-L-methionine</name>
        <dbReference type="ChEBI" id="CHEBI:59789"/>
    </ligand>
</feature>
<feature type="coiled-coil region" evidence="6">
    <location>
        <begin position="276"/>
        <end position="303"/>
    </location>
</feature>
<evidence type="ECO:0000256" key="6">
    <source>
        <dbReference type="SAM" id="Coils"/>
    </source>
</evidence>
<dbReference type="InterPro" id="IPR006027">
    <property type="entry name" value="NusB_RsmB_TIM44"/>
</dbReference>